<dbReference type="AlphaFoldDB" id="A0A6L2LTV0"/>
<sequence length="248" mass="27821">MVEEEEPKANIKVPRQVDTKVPGLVLGLVNNELVPGIVSKLVGTKSYIEERLGSKTHMTSFSDLGFNNLSFSDLSESHTKVGMELAGNNSISETNLSMATHPDLCIKILENMEYVEGLKYRDKGCKVVTCDDLLHKNVKQKGHLGKLTTYFAHINSQTRRWSSILKTKDACKLEIISKIRKENNTNNGVGLGRLKYVRGKLSYCIHMILEDKNLLKGKALIWINWSSQQSQHTSQSCSNSHNGFSRQN</sequence>
<comment type="caution">
    <text evidence="1">The sequence shown here is derived from an EMBL/GenBank/DDBJ whole genome shotgun (WGS) entry which is preliminary data.</text>
</comment>
<gene>
    <name evidence="1" type="ORF">Tci_037204</name>
</gene>
<organism evidence="1">
    <name type="scientific">Tanacetum cinerariifolium</name>
    <name type="common">Dalmatian daisy</name>
    <name type="synonym">Chrysanthemum cinerariifolium</name>
    <dbReference type="NCBI Taxonomy" id="118510"/>
    <lineage>
        <taxon>Eukaryota</taxon>
        <taxon>Viridiplantae</taxon>
        <taxon>Streptophyta</taxon>
        <taxon>Embryophyta</taxon>
        <taxon>Tracheophyta</taxon>
        <taxon>Spermatophyta</taxon>
        <taxon>Magnoliopsida</taxon>
        <taxon>eudicotyledons</taxon>
        <taxon>Gunneridae</taxon>
        <taxon>Pentapetalae</taxon>
        <taxon>asterids</taxon>
        <taxon>campanulids</taxon>
        <taxon>Asterales</taxon>
        <taxon>Asteraceae</taxon>
        <taxon>Asteroideae</taxon>
        <taxon>Anthemideae</taxon>
        <taxon>Anthemidinae</taxon>
        <taxon>Tanacetum</taxon>
    </lineage>
</organism>
<name>A0A6L2LTV0_TANCI</name>
<accession>A0A6L2LTV0</accession>
<dbReference type="EMBL" id="BKCJ010005161">
    <property type="protein sequence ID" value="GEU65226.1"/>
    <property type="molecule type" value="Genomic_DNA"/>
</dbReference>
<proteinExistence type="predicted"/>
<reference evidence="1" key="1">
    <citation type="journal article" date="2019" name="Sci. Rep.">
        <title>Draft genome of Tanacetum cinerariifolium, the natural source of mosquito coil.</title>
        <authorList>
            <person name="Yamashiro T."/>
            <person name="Shiraishi A."/>
            <person name="Satake H."/>
            <person name="Nakayama K."/>
        </authorList>
    </citation>
    <scope>NUCLEOTIDE SEQUENCE</scope>
</reference>
<evidence type="ECO:0000313" key="1">
    <source>
        <dbReference type="EMBL" id="GEU65226.1"/>
    </source>
</evidence>
<protein>
    <submittedName>
        <fullName evidence="1">p-glycoprotein 2</fullName>
    </submittedName>
</protein>